<dbReference type="EMBL" id="WMIB01000003">
    <property type="protein sequence ID" value="MTH52997.1"/>
    <property type="molecule type" value="Genomic_DNA"/>
</dbReference>
<dbReference type="Pfam" id="PF08279">
    <property type="entry name" value="HTH_11"/>
    <property type="match status" value="1"/>
</dbReference>
<accession>A0A7X2S3J2</accession>
<dbReference type="Gene3D" id="1.10.10.10">
    <property type="entry name" value="Winged helix-like DNA-binding domain superfamily/Winged helix DNA-binding domain"/>
    <property type="match status" value="1"/>
</dbReference>
<evidence type="ECO:0000256" key="1">
    <source>
        <dbReference type="PIRSR" id="PIRSR037847-1"/>
    </source>
</evidence>
<keyword evidence="5" id="KW-1185">Reference proteome</keyword>
<evidence type="ECO:0000313" key="5">
    <source>
        <dbReference type="Proteomes" id="UP000434639"/>
    </source>
</evidence>
<evidence type="ECO:0000313" key="4">
    <source>
        <dbReference type="EMBL" id="MTH52997.1"/>
    </source>
</evidence>
<gene>
    <name evidence="4" type="ORF">GKZ89_06200</name>
</gene>
<evidence type="ECO:0000259" key="3">
    <source>
        <dbReference type="Pfam" id="PF08279"/>
    </source>
</evidence>
<dbReference type="InterPro" id="IPR035922">
    <property type="entry name" value="3H_dom_sf"/>
</dbReference>
<dbReference type="PANTHER" id="PTHR40068:SF1">
    <property type="entry name" value="TRANSCRIPTION REPRESSOR NIAR-RELATED"/>
    <property type="match status" value="1"/>
</dbReference>
<reference evidence="4 5" key="1">
    <citation type="journal article" date="2017" name="Int. J. Syst. Evol. Microbiol.">
        <title>Bacillus mangrovi sp. nov., isolated from a sediment sample from a mangrove forest.</title>
        <authorList>
            <person name="Gupta V."/>
            <person name="Singh P.K."/>
            <person name="Korpole S."/>
            <person name="Tanuku N.R.S."/>
            <person name="Pinnaka A.K."/>
        </authorList>
    </citation>
    <scope>NUCLEOTIDE SEQUENCE [LARGE SCALE GENOMIC DNA]</scope>
    <source>
        <strain evidence="4 5">KCTC 33872</strain>
    </source>
</reference>
<dbReference type="Proteomes" id="UP000434639">
    <property type="component" value="Unassembled WGS sequence"/>
</dbReference>
<dbReference type="GO" id="GO:0046872">
    <property type="term" value="F:metal ion binding"/>
    <property type="evidence" value="ECO:0007669"/>
    <property type="project" value="UniProtKB-KW"/>
</dbReference>
<dbReference type="PIRSF" id="PIRSF037847">
    <property type="entry name" value="NiaR"/>
    <property type="match status" value="1"/>
</dbReference>
<dbReference type="SUPFAM" id="SSF46785">
    <property type="entry name" value="Winged helix' DNA-binding domain"/>
    <property type="match status" value="1"/>
</dbReference>
<name>A0A7X2S3J2_9BACI</name>
<organism evidence="4 5">
    <name type="scientific">Metabacillus mangrovi</name>
    <dbReference type="NCBI Taxonomy" id="1491830"/>
    <lineage>
        <taxon>Bacteria</taxon>
        <taxon>Bacillati</taxon>
        <taxon>Bacillota</taxon>
        <taxon>Bacilli</taxon>
        <taxon>Bacillales</taxon>
        <taxon>Bacillaceae</taxon>
        <taxon>Metabacillus</taxon>
    </lineage>
</organism>
<dbReference type="InterPro" id="IPR004173">
    <property type="entry name" value="3H_domain"/>
</dbReference>
<keyword evidence="1" id="KW-0479">Metal-binding</keyword>
<feature type="binding site" evidence="1">
    <location>
        <position position="90"/>
    </location>
    <ligand>
        <name>Ni(2+)</name>
        <dbReference type="ChEBI" id="CHEBI:49786"/>
    </ligand>
</feature>
<dbReference type="InterPro" id="IPR026043">
    <property type="entry name" value="NadR"/>
</dbReference>
<evidence type="ECO:0000259" key="2">
    <source>
        <dbReference type="Pfam" id="PF02829"/>
    </source>
</evidence>
<feature type="binding site" evidence="1">
    <location>
        <position position="82"/>
    </location>
    <ligand>
        <name>Ni(2+)</name>
        <dbReference type="ChEBI" id="CHEBI:49786"/>
    </ligand>
</feature>
<comment type="caution">
    <text evidence="4">The sequence shown here is derived from an EMBL/GenBank/DDBJ whole genome shotgun (WGS) entry which is preliminary data.</text>
</comment>
<dbReference type="InterPro" id="IPR013196">
    <property type="entry name" value="HTH_11"/>
</dbReference>
<protein>
    <submittedName>
        <fullName evidence="4">HTH domain-containing protein</fullName>
    </submittedName>
</protein>
<feature type="binding site" evidence="1">
    <location>
        <position position="151"/>
    </location>
    <ligand>
        <name>Ni(2+)</name>
        <dbReference type="ChEBI" id="CHEBI:49786"/>
    </ligand>
</feature>
<keyword evidence="1" id="KW-0533">Nickel</keyword>
<dbReference type="OrthoDB" id="9792661at2"/>
<feature type="domain" description="3H" evidence="2">
    <location>
        <begin position="78"/>
        <end position="174"/>
    </location>
</feature>
<dbReference type="InterPro" id="IPR036390">
    <property type="entry name" value="WH_DNA-bd_sf"/>
</dbReference>
<dbReference type="AlphaFoldDB" id="A0A7X2S3J2"/>
<sequence length="178" mass="19760">MNEKVYGEERRNLILHQLKTSSEPLTGSGLALSMNVSRQVIVQDISLLKARSEPIIATSQGYLYIHQQAAPAHAERLIACVHTPEQAEEELNIVVDNGAAVKDVRVEHPVYGDLTASIQVHSRKEVKEFIRKITSSQSFYLSQLTDGVHMHTITADTEEILDEVCLALDKAGFLIRGD</sequence>
<dbReference type="Gene3D" id="3.30.1340.20">
    <property type="entry name" value="3H domain"/>
    <property type="match status" value="1"/>
</dbReference>
<dbReference type="InterPro" id="IPR036388">
    <property type="entry name" value="WH-like_DNA-bd_sf"/>
</dbReference>
<feature type="binding site" evidence="1">
    <location>
        <position position="149"/>
    </location>
    <ligand>
        <name>Ni(2+)</name>
        <dbReference type="ChEBI" id="CHEBI:49786"/>
    </ligand>
</feature>
<feature type="domain" description="Helix-turn-helix type 11" evidence="3">
    <location>
        <begin position="10"/>
        <end position="62"/>
    </location>
</feature>
<proteinExistence type="predicted"/>
<dbReference type="SUPFAM" id="SSF75500">
    <property type="entry name" value="Putative transcriptional regulator TM1602, C-terminal domain"/>
    <property type="match status" value="1"/>
</dbReference>
<dbReference type="RefSeq" id="WP_155111526.1">
    <property type="nucleotide sequence ID" value="NZ_WMIB01000003.1"/>
</dbReference>
<dbReference type="PANTHER" id="PTHR40068">
    <property type="entry name" value="TRANSCRIPTION REPRESSOR NIAR-RELATED"/>
    <property type="match status" value="1"/>
</dbReference>
<dbReference type="Pfam" id="PF02829">
    <property type="entry name" value="3H"/>
    <property type="match status" value="1"/>
</dbReference>